<evidence type="ECO:0000259" key="6">
    <source>
        <dbReference type="Pfam" id="PF09095"/>
    </source>
</evidence>
<dbReference type="GO" id="GO:0003824">
    <property type="term" value="F:catalytic activity"/>
    <property type="evidence" value="ECO:0007669"/>
    <property type="project" value="InterPro"/>
</dbReference>
<accession>A0A7Z7HQU2</accession>
<dbReference type="PANTHER" id="PTHR36306:SF1">
    <property type="entry name" value="ALPHA-AMYLASE-RELATED"/>
    <property type="match status" value="1"/>
</dbReference>
<evidence type="ECO:0000313" key="7">
    <source>
        <dbReference type="EMBL" id="SMB23922.1"/>
    </source>
</evidence>
<reference evidence="7" key="1">
    <citation type="submission" date="2017-03" db="EMBL/GenBank/DDBJ databases">
        <authorList>
            <consortium name="AG Boll"/>
        </authorList>
    </citation>
    <scope>NUCLEOTIDE SEQUENCE [LARGE SCALE GENOMIC DNA]</scope>
    <source>
        <strain evidence="7">Chol</strain>
    </source>
</reference>
<organism evidence="7 8">
    <name type="scientific">Sterolibacterium denitrificans</name>
    <dbReference type="NCBI Taxonomy" id="157592"/>
    <lineage>
        <taxon>Bacteria</taxon>
        <taxon>Pseudomonadati</taxon>
        <taxon>Pseudomonadota</taxon>
        <taxon>Betaproteobacteria</taxon>
        <taxon>Nitrosomonadales</taxon>
        <taxon>Sterolibacteriaceae</taxon>
        <taxon>Sterolibacterium</taxon>
    </lineage>
</organism>
<evidence type="ECO:0000256" key="3">
    <source>
        <dbReference type="SAM" id="MobiDB-lite"/>
    </source>
</evidence>
<dbReference type="InterPro" id="IPR011013">
    <property type="entry name" value="Gal_mutarotase_sf_dom"/>
</dbReference>
<dbReference type="Pfam" id="PF03065">
    <property type="entry name" value="Glyco_hydro_57"/>
    <property type="match status" value="1"/>
</dbReference>
<feature type="domain" description="Alpha-amylase/4-alpha-glucanotransferase C-terminal" evidence="6">
    <location>
        <begin position="411"/>
        <end position="679"/>
    </location>
</feature>
<feature type="region of interest" description="Disordered" evidence="3">
    <location>
        <begin position="470"/>
        <end position="489"/>
    </location>
</feature>
<dbReference type="GO" id="GO:0030246">
    <property type="term" value="F:carbohydrate binding"/>
    <property type="evidence" value="ECO:0007669"/>
    <property type="project" value="InterPro"/>
</dbReference>
<dbReference type="Gene3D" id="3.20.110.20">
    <property type="match status" value="1"/>
</dbReference>
<evidence type="ECO:0000256" key="1">
    <source>
        <dbReference type="ARBA" id="ARBA00006821"/>
    </source>
</evidence>
<dbReference type="PANTHER" id="PTHR36306">
    <property type="entry name" value="ALPHA-AMYLASE-RELATED-RELATED"/>
    <property type="match status" value="1"/>
</dbReference>
<dbReference type="AlphaFoldDB" id="A0A7Z7HQU2"/>
<dbReference type="Proteomes" id="UP000242886">
    <property type="component" value="Chromosome SDENCHOL"/>
</dbReference>
<dbReference type="InterPro" id="IPR011330">
    <property type="entry name" value="Glyco_hydro/deAcase_b/a-brl"/>
</dbReference>
<dbReference type="SUPFAM" id="SSF88713">
    <property type="entry name" value="Glycoside hydrolase/deacetylase"/>
    <property type="match status" value="1"/>
</dbReference>
<evidence type="ECO:0008006" key="9">
    <source>
        <dbReference type="Google" id="ProtNLM"/>
    </source>
</evidence>
<keyword evidence="2" id="KW-0119">Carbohydrate metabolism</keyword>
<feature type="domain" description="Alpha-amylase/4-alpha-glucanotransferase central" evidence="5">
    <location>
        <begin position="318"/>
        <end position="396"/>
    </location>
</feature>
<dbReference type="GO" id="GO:0005975">
    <property type="term" value="P:carbohydrate metabolic process"/>
    <property type="evidence" value="ECO:0007669"/>
    <property type="project" value="InterPro"/>
</dbReference>
<proteinExistence type="inferred from homology"/>
<dbReference type="EMBL" id="LT837803">
    <property type="protein sequence ID" value="SMB23922.1"/>
    <property type="molecule type" value="Genomic_DNA"/>
</dbReference>
<dbReference type="Pfam" id="PF09094">
    <property type="entry name" value="AmyA-A_glucT_m"/>
    <property type="match status" value="1"/>
</dbReference>
<dbReference type="InterPro" id="IPR004300">
    <property type="entry name" value="Glyco_hydro_57_N"/>
</dbReference>
<evidence type="ECO:0000256" key="2">
    <source>
        <dbReference type="ARBA" id="ARBA00023277"/>
    </source>
</evidence>
<evidence type="ECO:0000313" key="8">
    <source>
        <dbReference type="Proteomes" id="UP000242886"/>
    </source>
</evidence>
<comment type="similarity">
    <text evidence="1">Belongs to the glycosyl hydrolase 57 family.</text>
</comment>
<dbReference type="InterPro" id="IPR014718">
    <property type="entry name" value="GH-type_carb-bd"/>
</dbReference>
<gene>
    <name evidence="7" type="ORF">SDENCHOL_10950</name>
</gene>
<feature type="domain" description="Glycoside hydrolase family 57 N-terminal" evidence="4">
    <location>
        <begin position="26"/>
        <end position="275"/>
    </location>
</feature>
<dbReference type="InterPro" id="IPR028995">
    <property type="entry name" value="Glyco_hydro_57/38_cen_sf"/>
</dbReference>
<sequence length="705" mass="79014">MPPPPERAAMIDLLFGVHAHQPVGNFASVIDDAHVRCYGMFLRVLDRYPEFRFNVHFSGWLLDQLHERHPADMALLAGMTARGQVEWFGSGDCEPVLAAIPQRDRISQLDTLSGKIARHYGRRPQGAWLTERVWESSVITALAATGIRYAVVDDYNFLCTGLPAAALDGYYSTEEGGQRLDLYPISETLRYRLPFSPAGEAVAHLETLAQQGRQAAIYFDDIEKFGIWPETYAWVYEQRWLEQFIEGVLASPHIRTSTFADHHAQAATRGIVYLPTASYFEMNEWTLPPHAAASFNELVDAEKRAGRYERHKPFLRGGIWRNFISRYPESNWMHKRMLAVSTRLADVPADAPQRAVLQEHLHRAQANDAYWHGLFGGLYLPHLRRAVWNNLLALEAALDHLRPRPAGEQTDLDLDGHAEPRLTNAELQAIARADGDACLIEFDSYPLRHNFADTLRRHAEGYHRRIEEYFRQHTDGGNGSDGATDTAPRSAHDRIAFKHPLTAEDARPDIRPRGICVDSLIDGHGAAHALQNYRLVAATAGELHFTAEHAGTCSTRIDKHYRLAEHLLTVEYVLTRAAQAVEDTACALEIRLDLAMPSCDGYSGRYRLQDGSTPCGFGETLQLGEMDELTLEDDELGGALRLTADYPLQLDARPHHTVSQSEAGFEKIMQSVCLTLRWQPPPTGQQKLWLALSVSGSGTVPNDAR</sequence>
<dbReference type="InterPro" id="IPR052046">
    <property type="entry name" value="GH57_Enzymes"/>
</dbReference>
<dbReference type="SUPFAM" id="SSF88688">
    <property type="entry name" value="Families 57/38 glycoside transferase middle domain"/>
    <property type="match status" value="1"/>
</dbReference>
<protein>
    <recommendedName>
        <fullName evidence="9">Glycosyl hydrolase</fullName>
    </recommendedName>
</protein>
<dbReference type="InterPro" id="IPR015178">
    <property type="entry name" value="A-amylase/a-glucTrfase_central"/>
</dbReference>
<dbReference type="InterPro" id="IPR015179">
    <property type="entry name" value="A-amylase/a-glucTrfase_C"/>
</dbReference>
<evidence type="ECO:0000259" key="4">
    <source>
        <dbReference type="Pfam" id="PF03065"/>
    </source>
</evidence>
<dbReference type="CDD" id="cd10793">
    <property type="entry name" value="GH57N_TLGT_like"/>
    <property type="match status" value="1"/>
</dbReference>
<dbReference type="Pfam" id="PF09095">
    <property type="entry name" value="AmyA-gluTrfs_C"/>
    <property type="match status" value="1"/>
</dbReference>
<dbReference type="SUPFAM" id="SSF74650">
    <property type="entry name" value="Galactose mutarotase-like"/>
    <property type="match status" value="1"/>
</dbReference>
<dbReference type="Gene3D" id="2.70.98.10">
    <property type="match status" value="1"/>
</dbReference>
<name>A0A7Z7HQU2_9PROT</name>
<keyword evidence="8" id="KW-1185">Reference proteome</keyword>
<evidence type="ECO:0000259" key="5">
    <source>
        <dbReference type="Pfam" id="PF09094"/>
    </source>
</evidence>